<dbReference type="PANTHER" id="PTHR34239:SF2">
    <property type="entry name" value="TRANSPOSABLE ELEMENT P TRANSPOSASE_THAP9 CONSERVED DOMAIN-CONTAINING PROTEIN"/>
    <property type="match status" value="1"/>
</dbReference>
<comment type="caution">
    <text evidence="2">The sequence shown here is derived from an EMBL/GenBank/DDBJ whole genome shotgun (WGS) entry which is preliminary data.</text>
</comment>
<name>A0A9D4IVX9_DREPO</name>
<protein>
    <submittedName>
        <fullName evidence="2">Uncharacterized protein</fullName>
    </submittedName>
</protein>
<evidence type="ECO:0000256" key="1">
    <source>
        <dbReference type="SAM" id="MobiDB-lite"/>
    </source>
</evidence>
<organism evidence="2 3">
    <name type="scientific">Dreissena polymorpha</name>
    <name type="common">Zebra mussel</name>
    <name type="synonym">Mytilus polymorpha</name>
    <dbReference type="NCBI Taxonomy" id="45954"/>
    <lineage>
        <taxon>Eukaryota</taxon>
        <taxon>Metazoa</taxon>
        <taxon>Spiralia</taxon>
        <taxon>Lophotrochozoa</taxon>
        <taxon>Mollusca</taxon>
        <taxon>Bivalvia</taxon>
        <taxon>Autobranchia</taxon>
        <taxon>Heteroconchia</taxon>
        <taxon>Euheterodonta</taxon>
        <taxon>Imparidentia</taxon>
        <taxon>Neoheterodontei</taxon>
        <taxon>Myida</taxon>
        <taxon>Dreissenoidea</taxon>
        <taxon>Dreissenidae</taxon>
        <taxon>Dreissena</taxon>
    </lineage>
</organism>
<dbReference type="PANTHER" id="PTHR34239">
    <property type="entry name" value="APPLE DOMAIN-CONTAINING PROTEIN"/>
    <property type="match status" value="1"/>
</dbReference>
<keyword evidence="3" id="KW-1185">Reference proteome</keyword>
<feature type="compositionally biased region" description="Basic and acidic residues" evidence="1">
    <location>
        <begin position="8"/>
        <end position="29"/>
    </location>
</feature>
<feature type="region of interest" description="Disordered" evidence="1">
    <location>
        <begin position="1"/>
        <end position="101"/>
    </location>
</feature>
<sequence length="250" mass="27896">MSRRKRSGKQDDVLSLSDHSEHNSVHTKSDTSNLSDSGSNDEYEITRKSPQRAPLRSVVRKVTRNDKDRGITRPSNEPRIDKNNNGGHDVASGSSNSIVDLNKLTPETVDKLRAALGLQEPTASIPTHGMLNSSDSDSYVVEMSDKENRSKSNVNCSFSNRFEDSLFDDFEDENPDDDSWPQAKLKAPELGDPVSESLAKLINDSCTHMCNVNETVDKYKIPSNCQFMSAPKVNEEIWGDLARQRRSSNH</sequence>
<evidence type="ECO:0000313" key="3">
    <source>
        <dbReference type="Proteomes" id="UP000828390"/>
    </source>
</evidence>
<feature type="compositionally biased region" description="Basic and acidic residues" evidence="1">
    <location>
        <begin position="63"/>
        <end position="82"/>
    </location>
</feature>
<gene>
    <name evidence="2" type="ORF">DPMN_168448</name>
</gene>
<evidence type="ECO:0000313" key="2">
    <source>
        <dbReference type="EMBL" id="KAH3790251.1"/>
    </source>
</evidence>
<dbReference type="AlphaFoldDB" id="A0A9D4IVX9"/>
<proteinExistence type="predicted"/>
<reference evidence="2" key="1">
    <citation type="journal article" date="2019" name="bioRxiv">
        <title>The Genome of the Zebra Mussel, Dreissena polymorpha: A Resource for Invasive Species Research.</title>
        <authorList>
            <person name="McCartney M.A."/>
            <person name="Auch B."/>
            <person name="Kono T."/>
            <person name="Mallez S."/>
            <person name="Zhang Y."/>
            <person name="Obille A."/>
            <person name="Becker A."/>
            <person name="Abrahante J.E."/>
            <person name="Garbe J."/>
            <person name="Badalamenti J.P."/>
            <person name="Herman A."/>
            <person name="Mangelson H."/>
            <person name="Liachko I."/>
            <person name="Sullivan S."/>
            <person name="Sone E.D."/>
            <person name="Koren S."/>
            <person name="Silverstein K.A.T."/>
            <person name="Beckman K.B."/>
            <person name="Gohl D.M."/>
        </authorList>
    </citation>
    <scope>NUCLEOTIDE SEQUENCE</scope>
    <source>
        <strain evidence="2">Duluth1</strain>
        <tissue evidence="2">Whole animal</tissue>
    </source>
</reference>
<dbReference type="Proteomes" id="UP000828390">
    <property type="component" value="Unassembled WGS sequence"/>
</dbReference>
<accession>A0A9D4IVX9</accession>
<feature type="compositionally biased region" description="Polar residues" evidence="1">
    <location>
        <begin position="30"/>
        <end position="40"/>
    </location>
</feature>
<reference evidence="2" key="2">
    <citation type="submission" date="2020-11" db="EMBL/GenBank/DDBJ databases">
        <authorList>
            <person name="McCartney M.A."/>
            <person name="Auch B."/>
            <person name="Kono T."/>
            <person name="Mallez S."/>
            <person name="Becker A."/>
            <person name="Gohl D.M."/>
            <person name="Silverstein K.A.T."/>
            <person name="Koren S."/>
            <person name="Bechman K.B."/>
            <person name="Herman A."/>
            <person name="Abrahante J.E."/>
            <person name="Garbe J."/>
        </authorList>
    </citation>
    <scope>NUCLEOTIDE SEQUENCE</scope>
    <source>
        <strain evidence="2">Duluth1</strain>
        <tissue evidence="2">Whole animal</tissue>
    </source>
</reference>
<dbReference type="EMBL" id="JAIWYP010000008">
    <property type="protein sequence ID" value="KAH3790251.1"/>
    <property type="molecule type" value="Genomic_DNA"/>
</dbReference>